<reference evidence="23" key="2">
    <citation type="submission" date="2023-11" db="UniProtKB">
        <authorList>
            <consortium name="WormBaseParasite"/>
        </authorList>
    </citation>
    <scope>IDENTIFICATION</scope>
</reference>
<evidence type="ECO:0000259" key="21">
    <source>
        <dbReference type="Pfam" id="PF02434"/>
    </source>
</evidence>
<dbReference type="Pfam" id="PF02434">
    <property type="entry name" value="Fringe"/>
    <property type="match status" value="1"/>
</dbReference>
<evidence type="ECO:0000256" key="17">
    <source>
        <dbReference type="ARBA" id="ARBA00023211"/>
    </source>
</evidence>
<dbReference type="GO" id="GO:0030145">
    <property type="term" value="F:manganese ion binding"/>
    <property type="evidence" value="ECO:0007669"/>
    <property type="project" value="UniProtKB-ARBA"/>
</dbReference>
<dbReference type="GO" id="GO:0016020">
    <property type="term" value="C:membrane"/>
    <property type="evidence" value="ECO:0007669"/>
    <property type="project" value="UniProtKB-SubCell"/>
</dbReference>
<evidence type="ECO:0000256" key="12">
    <source>
        <dbReference type="ARBA" id="ARBA00022968"/>
    </source>
</evidence>
<dbReference type="GO" id="GO:0016263">
    <property type="term" value="F:glycoprotein-N-acetylgalactosamine 3-beta-galactosyltransferase activity"/>
    <property type="evidence" value="ECO:0007669"/>
    <property type="project" value="UniProtKB-EC"/>
</dbReference>
<dbReference type="Gene3D" id="3.90.550.50">
    <property type="match status" value="1"/>
</dbReference>
<evidence type="ECO:0000313" key="23">
    <source>
        <dbReference type="WBParaSite" id="SRDH1_80590.1"/>
    </source>
</evidence>
<keyword evidence="8" id="KW-0808">Transferase</keyword>
<proteinExistence type="inferred from homology"/>
<evidence type="ECO:0000256" key="8">
    <source>
        <dbReference type="ARBA" id="ARBA00022679"/>
    </source>
</evidence>
<evidence type="ECO:0000256" key="13">
    <source>
        <dbReference type="ARBA" id="ARBA00022989"/>
    </source>
</evidence>
<feature type="transmembrane region" description="Helical" evidence="20">
    <location>
        <begin position="51"/>
        <end position="74"/>
    </location>
</feature>
<dbReference type="Proteomes" id="UP000050792">
    <property type="component" value="Unassembled WGS sequence"/>
</dbReference>
<name>A0AA85G5W9_9TREM</name>
<comment type="cofactor">
    <cofactor evidence="1">
        <name>Mn(2+)</name>
        <dbReference type="ChEBI" id="CHEBI:29035"/>
    </cofactor>
</comment>
<evidence type="ECO:0000256" key="3">
    <source>
        <dbReference type="ARBA" id="ARBA00004922"/>
    </source>
</evidence>
<evidence type="ECO:0000256" key="11">
    <source>
        <dbReference type="ARBA" id="ARBA00022741"/>
    </source>
</evidence>
<dbReference type="InterPro" id="IPR026050">
    <property type="entry name" value="C1GALT1/C1GALT1_chp1"/>
</dbReference>
<keyword evidence="7" id="KW-0328">Glycosyltransferase</keyword>
<dbReference type="PANTHER" id="PTHR23033:SF14">
    <property type="entry name" value="GLYCOPROTEIN-N-ACETYLGALACTOSAMINE 3-BETA-GALACTOSYLTRANSFERASE 1-RELATED"/>
    <property type="match status" value="1"/>
</dbReference>
<comment type="subunit">
    <text evidence="5">Homodimer; disulfide-linked.</text>
</comment>
<evidence type="ECO:0000256" key="20">
    <source>
        <dbReference type="SAM" id="Phobius"/>
    </source>
</evidence>
<dbReference type="InterPro" id="IPR003378">
    <property type="entry name" value="Fringe-like_glycosylTrfase"/>
</dbReference>
<evidence type="ECO:0000256" key="19">
    <source>
        <dbReference type="ARBA" id="ARBA00059245"/>
    </source>
</evidence>
<feature type="transmembrane region" description="Helical" evidence="20">
    <location>
        <begin position="12"/>
        <end position="30"/>
    </location>
</feature>
<evidence type="ECO:0000313" key="22">
    <source>
        <dbReference type="Proteomes" id="UP000050792"/>
    </source>
</evidence>
<evidence type="ECO:0000256" key="9">
    <source>
        <dbReference type="ARBA" id="ARBA00022692"/>
    </source>
</evidence>
<evidence type="ECO:0000256" key="14">
    <source>
        <dbReference type="ARBA" id="ARBA00023136"/>
    </source>
</evidence>
<keyword evidence="15" id="KW-1015">Disulfide bond</keyword>
<feature type="domain" description="Fringe-like glycosyltransferase" evidence="21">
    <location>
        <begin position="134"/>
        <end position="348"/>
    </location>
</feature>
<evidence type="ECO:0000256" key="15">
    <source>
        <dbReference type="ARBA" id="ARBA00023157"/>
    </source>
</evidence>
<reference evidence="22" key="1">
    <citation type="submission" date="2022-06" db="EMBL/GenBank/DDBJ databases">
        <authorList>
            <person name="Berger JAMES D."/>
            <person name="Berger JAMES D."/>
        </authorList>
    </citation>
    <scope>NUCLEOTIDE SEQUENCE [LARGE SCALE GENOMIC DNA]</scope>
</reference>
<evidence type="ECO:0000256" key="6">
    <source>
        <dbReference type="ARBA" id="ARBA00012557"/>
    </source>
</evidence>
<evidence type="ECO:0000256" key="16">
    <source>
        <dbReference type="ARBA" id="ARBA00023180"/>
    </source>
</evidence>
<dbReference type="PANTHER" id="PTHR23033">
    <property type="entry name" value="BETA1,3-GALACTOSYLTRANSFERASE"/>
    <property type="match status" value="1"/>
</dbReference>
<keyword evidence="17" id="KW-0464">Manganese</keyword>
<dbReference type="GO" id="GO:0000166">
    <property type="term" value="F:nucleotide binding"/>
    <property type="evidence" value="ECO:0007669"/>
    <property type="project" value="UniProtKB-KW"/>
</dbReference>
<accession>A0AA85G5W9</accession>
<organism evidence="22 23">
    <name type="scientific">Schistosoma rodhaini</name>
    <dbReference type="NCBI Taxonomy" id="6188"/>
    <lineage>
        <taxon>Eukaryota</taxon>
        <taxon>Metazoa</taxon>
        <taxon>Spiralia</taxon>
        <taxon>Lophotrochozoa</taxon>
        <taxon>Platyhelminthes</taxon>
        <taxon>Trematoda</taxon>
        <taxon>Digenea</taxon>
        <taxon>Strigeidida</taxon>
        <taxon>Schistosomatoidea</taxon>
        <taxon>Schistosomatidae</taxon>
        <taxon>Schistosoma</taxon>
    </lineage>
</organism>
<dbReference type="AlphaFoldDB" id="A0AA85G5W9"/>
<evidence type="ECO:0000256" key="10">
    <source>
        <dbReference type="ARBA" id="ARBA00022723"/>
    </source>
</evidence>
<evidence type="ECO:0000256" key="18">
    <source>
        <dbReference type="ARBA" id="ARBA00040898"/>
    </source>
</evidence>
<evidence type="ECO:0000256" key="5">
    <source>
        <dbReference type="ARBA" id="ARBA00011748"/>
    </source>
</evidence>
<dbReference type="WBParaSite" id="SRDH1_80590.1">
    <property type="protein sequence ID" value="SRDH1_80590.1"/>
    <property type="gene ID" value="SRDH1_80590"/>
</dbReference>
<comment type="pathway">
    <text evidence="3">Protein modification; protein glycosylation.</text>
</comment>
<protein>
    <recommendedName>
        <fullName evidence="18">Glycoprotein-N-acetylgalactosamine 3-beta-galactosyltransferase 1</fullName>
        <ecNumber evidence="6">2.4.1.122</ecNumber>
    </recommendedName>
</protein>
<keyword evidence="14 20" id="KW-0472">Membrane</keyword>
<sequence length="396" mass="45836">MRMMTNHQLTQIYICIQIMMVIYIESQIKLRMCRLMRKILAQFQVFMHLPPFFRMLLIYTIGMFGGGLIVHFYYAQHEEDLYTAALFAAKSPKLAADDDAYQQLIISNDSIHELALQHLAEATLANVLAKQVRVFCWILTMPTNHKSKAVHVKATWAGRCNKYLFISSETDERLPSIAVINTEGRNLLWNKTAGAIKYIAKHYANDYDYFMKADDDSYVIVENLRKILHKQDPDKPFIMGRRFKPFVKQGYMSGGGGYVLSRAGLLNIANGLENNTVCQSSKHAFAEDVKLGSCAEATNVSIVDSLDAEGRECFHPFSPSHMLTKDTNGYPEWYIKYNYHRIDTGFDCCSDYAVSFHYIKPEEMYLYEYMLYHLHPYGIHRDYMDLINYLQQNRIS</sequence>
<evidence type="ECO:0000256" key="4">
    <source>
        <dbReference type="ARBA" id="ARBA00006462"/>
    </source>
</evidence>
<comment type="similarity">
    <text evidence="4">Belongs to the glycosyltransferase 31 family. Beta3-Gal-T subfamily.</text>
</comment>
<evidence type="ECO:0000256" key="1">
    <source>
        <dbReference type="ARBA" id="ARBA00001936"/>
    </source>
</evidence>
<keyword evidence="11" id="KW-0547">Nucleotide-binding</keyword>
<dbReference type="EC" id="2.4.1.122" evidence="6"/>
<dbReference type="FunFam" id="3.90.550.50:FF:000017">
    <property type="entry name" value="Glycoprotein-N-acetylgalactosamine 3-beta-galactosyltransferase 1"/>
    <property type="match status" value="1"/>
</dbReference>
<keyword evidence="16" id="KW-0325">Glycoprotein</keyword>
<keyword evidence="9 20" id="KW-0812">Transmembrane</keyword>
<keyword evidence="12" id="KW-0735">Signal-anchor</keyword>
<comment type="subcellular location">
    <subcellularLocation>
        <location evidence="2">Membrane</location>
        <topology evidence="2">Single-pass type II membrane protein</topology>
    </subcellularLocation>
</comment>
<keyword evidence="13 20" id="KW-1133">Transmembrane helix</keyword>
<keyword evidence="22" id="KW-1185">Reference proteome</keyword>
<evidence type="ECO:0000256" key="2">
    <source>
        <dbReference type="ARBA" id="ARBA00004606"/>
    </source>
</evidence>
<keyword evidence="10" id="KW-0479">Metal-binding</keyword>
<evidence type="ECO:0000256" key="7">
    <source>
        <dbReference type="ARBA" id="ARBA00022676"/>
    </source>
</evidence>
<comment type="function">
    <text evidence="19">Glycosyltransferase that generates the core 1 O-glycan Gal-beta1-3GalNAc-alpha1-Ser/Thr (T antigen), which is a precursor for many extended O-glycans in glycoproteins.</text>
</comment>